<accession>A0A4S1DSB5</accession>
<dbReference type="Pfam" id="PF03473">
    <property type="entry name" value="MOSC"/>
    <property type="match status" value="1"/>
</dbReference>
<dbReference type="EMBL" id="SRSO01000038">
    <property type="protein sequence ID" value="TGV00615.1"/>
    <property type="molecule type" value="Genomic_DNA"/>
</dbReference>
<dbReference type="PANTHER" id="PTHR30212:SF2">
    <property type="entry name" value="PROTEIN YIIM"/>
    <property type="match status" value="1"/>
</dbReference>
<evidence type="ECO:0000259" key="1">
    <source>
        <dbReference type="PROSITE" id="PS51340"/>
    </source>
</evidence>
<keyword evidence="3" id="KW-1185">Reference proteome</keyword>
<dbReference type="PANTHER" id="PTHR30212">
    <property type="entry name" value="PROTEIN YIIM"/>
    <property type="match status" value="1"/>
</dbReference>
<dbReference type="InterPro" id="IPR011037">
    <property type="entry name" value="Pyrv_Knase-like_insert_dom_sf"/>
</dbReference>
<dbReference type="GO" id="GO:0030151">
    <property type="term" value="F:molybdenum ion binding"/>
    <property type="evidence" value="ECO:0007669"/>
    <property type="project" value="InterPro"/>
</dbReference>
<dbReference type="AlphaFoldDB" id="A0A4S1DSB5"/>
<evidence type="ECO:0000313" key="3">
    <source>
        <dbReference type="Proteomes" id="UP000307602"/>
    </source>
</evidence>
<dbReference type="OrthoDB" id="9786134at2"/>
<dbReference type="InterPro" id="IPR005302">
    <property type="entry name" value="MoCF_Sase_C"/>
</dbReference>
<dbReference type="SUPFAM" id="SSF50800">
    <property type="entry name" value="PK beta-barrel domain-like"/>
    <property type="match status" value="1"/>
</dbReference>
<dbReference type="Gene3D" id="2.40.33.20">
    <property type="entry name" value="PK beta-barrel domain-like"/>
    <property type="match status" value="1"/>
</dbReference>
<name>A0A4S1DSB5_9FLAO</name>
<comment type="caution">
    <text evidence="2">The sequence shown here is derived from an EMBL/GenBank/DDBJ whole genome shotgun (WGS) entry which is preliminary data.</text>
</comment>
<dbReference type="Proteomes" id="UP000307602">
    <property type="component" value="Unassembled WGS sequence"/>
</dbReference>
<dbReference type="GO" id="GO:0003824">
    <property type="term" value="F:catalytic activity"/>
    <property type="evidence" value="ECO:0007669"/>
    <property type="project" value="InterPro"/>
</dbReference>
<dbReference type="RefSeq" id="WP_135878784.1">
    <property type="nucleotide sequence ID" value="NZ_SRSO01000038.1"/>
</dbReference>
<reference evidence="2 3" key="1">
    <citation type="submission" date="2019-04" db="EMBL/GenBank/DDBJ databases">
        <authorList>
            <person name="Liu A."/>
        </authorList>
    </citation>
    <scope>NUCLEOTIDE SEQUENCE [LARGE SCALE GENOMIC DNA]</scope>
    <source>
        <strain evidence="2 3">RZ03</strain>
    </source>
</reference>
<dbReference type="PROSITE" id="PS51340">
    <property type="entry name" value="MOSC"/>
    <property type="match status" value="1"/>
</dbReference>
<sequence>MKILSTNIAKPTSLIWNGKEVITGIYKKPTNLPIYLGKEGVTNDEVSDKKVHGGEFKACYIFSHGHYTYWKNLYPNLAWNHGMFGENLTVSGLNEKDLYIGDIYEIGEALVQVTQPREPCYKLGIKFGTQNVLKDFIEHGFPGTYVRILKEGFVKRGDTFKLIEQAKNSLTTWQFFDLLFSQNKDEALIKLAIANKALPLRKRDKIKKFLK</sequence>
<evidence type="ECO:0000313" key="2">
    <source>
        <dbReference type="EMBL" id="TGV00615.1"/>
    </source>
</evidence>
<feature type="domain" description="MOSC" evidence="1">
    <location>
        <begin position="28"/>
        <end position="163"/>
    </location>
</feature>
<organism evidence="2 3">
    <name type="scientific">Flavivirga rizhaonensis</name>
    <dbReference type="NCBI Taxonomy" id="2559571"/>
    <lineage>
        <taxon>Bacteria</taxon>
        <taxon>Pseudomonadati</taxon>
        <taxon>Bacteroidota</taxon>
        <taxon>Flavobacteriia</taxon>
        <taxon>Flavobacteriales</taxon>
        <taxon>Flavobacteriaceae</taxon>
        <taxon>Flavivirga</taxon>
    </lineage>
</organism>
<proteinExistence type="predicted"/>
<dbReference type="GO" id="GO:0030170">
    <property type="term" value="F:pyridoxal phosphate binding"/>
    <property type="evidence" value="ECO:0007669"/>
    <property type="project" value="InterPro"/>
</dbReference>
<protein>
    <submittedName>
        <fullName evidence="2">MOSC domain-containing protein</fullName>
    </submittedName>
</protein>
<gene>
    <name evidence="2" type="ORF">EM932_18955</name>
</gene>
<dbReference type="InterPro" id="IPR052353">
    <property type="entry name" value="Benzoxazolinone_Detox_Enz"/>
</dbReference>